<keyword evidence="2" id="KW-1185">Reference proteome</keyword>
<dbReference type="Proteomes" id="UP001497497">
    <property type="component" value="Unassembled WGS sequence"/>
</dbReference>
<proteinExistence type="predicted"/>
<dbReference type="AlphaFoldDB" id="A0AAV2HNZ0"/>
<dbReference type="EMBL" id="CAXITT010000160">
    <property type="protein sequence ID" value="CAL1534056.1"/>
    <property type="molecule type" value="Genomic_DNA"/>
</dbReference>
<evidence type="ECO:0000313" key="1">
    <source>
        <dbReference type="EMBL" id="CAL1534056.1"/>
    </source>
</evidence>
<organism evidence="1 2">
    <name type="scientific">Lymnaea stagnalis</name>
    <name type="common">Great pond snail</name>
    <name type="synonym">Helix stagnalis</name>
    <dbReference type="NCBI Taxonomy" id="6523"/>
    <lineage>
        <taxon>Eukaryota</taxon>
        <taxon>Metazoa</taxon>
        <taxon>Spiralia</taxon>
        <taxon>Lophotrochozoa</taxon>
        <taxon>Mollusca</taxon>
        <taxon>Gastropoda</taxon>
        <taxon>Heterobranchia</taxon>
        <taxon>Euthyneura</taxon>
        <taxon>Panpulmonata</taxon>
        <taxon>Hygrophila</taxon>
        <taxon>Lymnaeoidea</taxon>
        <taxon>Lymnaeidae</taxon>
        <taxon>Lymnaea</taxon>
    </lineage>
</organism>
<comment type="caution">
    <text evidence="1">The sequence shown here is derived from an EMBL/GenBank/DDBJ whole genome shotgun (WGS) entry which is preliminary data.</text>
</comment>
<sequence>MASRGPNDHEASENGITINVLHGEDVCQKTIPLTDKDGEELRVKEVKQFLLPRFKISNPDGYQLVGRLNGDAWSELDDDQKITAYIDYLTSGCVSFQSKI</sequence>
<name>A0AAV2HNZ0_LYMST</name>
<gene>
    <name evidence="1" type="ORF">GSLYS_00008016001</name>
</gene>
<protein>
    <submittedName>
        <fullName evidence="1">Uncharacterized protein</fullName>
    </submittedName>
</protein>
<reference evidence="1 2" key="1">
    <citation type="submission" date="2024-04" db="EMBL/GenBank/DDBJ databases">
        <authorList>
            <consortium name="Genoscope - CEA"/>
            <person name="William W."/>
        </authorList>
    </citation>
    <scope>NUCLEOTIDE SEQUENCE [LARGE SCALE GENOMIC DNA]</scope>
</reference>
<accession>A0AAV2HNZ0</accession>
<evidence type="ECO:0000313" key="2">
    <source>
        <dbReference type="Proteomes" id="UP001497497"/>
    </source>
</evidence>